<dbReference type="SMART" id="SM01266">
    <property type="entry name" value="Mac"/>
    <property type="match status" value="1"/>
</dbReference>
<feature type="domain" description="Maltose/galactoside acetyltransferase" evidence="6">
    <location>
        <begin position="6"/>
        <end position="60"/>
    </location>
</feature>
<keyword evidence="4 5" id="KW-0012">Acyltransferase</keyword>
<keyword evidence="2 5" id="KW-0808">Transferase</keyword>
<dbReference type="Proteomes" id="UP001597212">
    <property type="component" value="Unassembled WGS sequence"/>
</dbReference>
<evidence type="ECO:0000313" key="7">
    <source>
        <dbReference type="EMBL" id="MFD1442000.1"/>
    </source>
</evidence>
<evidence type="ECO:0000256" key="2">
    <source>
        <dbReference type="ARBA" id="ARBA00022679"/>
    </source>
</evidence>
<sequence length="211" mass="22852">MSSIDHDRMVAGRLYDASAEDLHKARMRTRLLTESYNRTSVADQIGRRTILRQLFKAFGEGGYIEPRLQVDYGSHITIGKNFYANYDPILLDVAPITIGDNVMLGPRVSLLTPTHPIDAGVRNSGLEYAKPITIGDNVWFGGGCIVLPGVTIGSNVVVGAGAVVTKDVPDAVVVVGNPAQVLRPITAADAQFWQAKQQAYLADMKTLDQAE</sequence>
<keyword evidence="3" id="KW-0677">Repeat</keyword>
<dbReference type="InterPro" id="IPR011004">
    <property type="entry name" value="Trimer_LpxA-like_sf"/>
</dbReference>
<dbReference type="InterPro" id="IPR001451">
    <property type="entry name" value="Hexapep"/>
</dbReference>
<dbReference type="Gene3D" id="2.160.10.10">
    <property type="entry name" value="Hexapeptide repeat proteins"/>
    <property type="match status" value="1"/>
</dbReference>
<evidence type="ECO:0000256" key="4">
    <source>
        <dbReference type="ARBA" id="ARBA00023315"/>
    </source>
</evidence>
<dbReference type="RefSeq" id="WP_125755283.1">
    <property type="nucleotide sequence ID" value="NZ_JBHTOK010000077.1"/>
</dbReference>
<dbReference type="SUPFAM" id="SSF51161">
    <property type="entry name" value="Trimeric LpxA-like enzymes"/>
    <property type="match status" value="1"/>
</dbReference>
<dbReference type="GO" id="GO:0016746">
    <property type="term" value="F:acyltransferase activity"/>
    <property type="evidence" value="ECO:0007669"/>
    <property type="project" value="UniProtKB-KW"/>
</dbReference>
<dbReference type="EMBL" id="JBHTOK010000077">
    <property type="protein sequence ID" value="MFD1442000.1"/>
    <property type="molecule type" value="Genomic_DNA"/>
</dbReference>
<dbReference type="Pfam" id="PF00132">
    <property type="entry name" value="Hexapep"/>
    <property type="match status" value="1"/>
</dbReference>
<dbReference type="InterPro" id="IPR024688">
    <property type="entry name" value="Mac_dom"/>
</dbReference>
<comment type="similarity">
    <text evidence="1 5">Belongs to the transferase hexapeptide repeat family.</text>
</comment>
<evidence type="ECO:0000259" key="6">
    <source>
        <dbReference type="SMART" id="SM01266"/>
    </source>
</evidence>
<evidence type="ECO:0000313" key="8">
    <source>
        <dbReference type="Proteomes" id="UP001597212"/>
    </source>
</evidence>
<dbReference type="EC" id="2.3.1.-" evidence="5"/>
<comment type="caution">
    <text evidence="7">The sequence shown here is derived from an EMBL/GenBank/DDBJ whole genome shotgun (WGS) entry which is preliminary data.</text>
</comment>
<dbReference type="PANTHER" id="PTHR43017">
    <property type="entry name" value="GALACTOSIDE O-ACETYLTRANSFERASE"/>
    <property type="match status" value="1"/>
</dbReference>
<proteinExistence type="inferred from homology"/>
<dbReference type="PANTHER" id="PTHR43017:SF1">
    <property type="entry name" value="ACETYLTRANSFERASE YJL218W-RELATED"/>
    <property type="match status" value="1"/>
</dbReference>
<organism evidence="7 8">
    <name type="scientific">Lacticaseibacillus hegangensis</name>
    <dbReference type="NCBI Taxonomy" id="2486010"/>
    <lineage>
        <taxon>Bacteria</taxon>
        <taxon>Bacillati</taxon>
        <taxon>Bacillota</taxon>
        <taxon>Bacilli</taxon>
        <taxon>Lactobacillales</taxon>
        <taxon>Lactobacillaceae</taxon>
        <taxon>Lacticaseibacillus</taxon>
    </lineage>
</organism>
<protein>
    <recommendedName>
        <fullName evidence="5">Acetyltransferase</fullName>
        <ecNumber evidence="5">2.3.1.-</ecNumber>
    </recommendedName>
</protein>
<dbReference type="CDD" id="cd03357">
    <property type="entry name" value="LbH_MAT_GAT"/>
    <property type="match status" value="1"/>
</dbReference>
<reference evidence="8" key="1">
    <citation type="journal article" date="2019" name="Int. J. Syst. Evol. Microbiol.">
        <title>The Global Catalogue of Microorganisms (GCM) 10K type strain sequencing project: providing services to taxonomists for standard genome sequencing and annotation.</title>
        <authorList>
            <consortium name="The Broad Institute Genomics Platform"/>
            <consortium name="The Broad Institute Genome Sequencing Center for Infectious Disease"/>
            <person name="Wu L."/>
            <person name="Ma J."/>
        </authorList>
    </citation>
    <scope>NUCLEOTIDE SEQUENCE [LARGE SCALE GENOMIC DNA]</scope>
    <source>
        <strain evidence="8">CCM 8912</strain>
    </source>
</reference>
<evidence type="ECO:0000256" key="5">
    <source>
        <dbReference type="RuleBase" id="RU367021"/>
    </source>
</evidence>
<evidence type="ECO:0000256" key="3">
    <source>
        <dbReference type="ARBA" id="ARBA00022737"/>
    </source>
</evidence>
<dbReference type="InterPro" id="IPR039369">
    <property type="entry name" value="LacA-like"/>
</dbReference>
<evidence type="ECO:0000256" key="1">
    <source>
        <dbReference type="ARBA" id="ARBA00007274"/>
    </source>
</evidence>
<name>A0ABW4CZF3_9LACO</name>
<gene>
    <name evidence="7" type="ORF">ACFQ5K_11490</name>
</gene>
<accession>A0ABW4CZF3</accession>
<dbReference type="Pfam" id="PF12464">
    <property type="entry name" value="Mac"/>
    <property type="match status" value="1"/>
</dbReference>
<keyword evidence="8" id="KW-1185">Reference proteome</keyword>